<feature type="compositionally biased region" description="Low complexity" evidence="1">
    <location>
        <begin position="679"/>
        <end position="691"/>
    </location>
</feature>
<feature type="compositionally biased region" description="Basic residues" evidence="1">
    <location>
        <begin position="589"/>
        <end position="600"/>
    </location>
</feature>
<feature type="compositionally biased region" description="Basic residues" evidence="1">
    <location>
        <begin position="739"/>
        <end position="749"/>
    </location>
</feature>
<feature type="compositionally biased region" description="Acidic residues" evidence="1">
    <location>
        <begin position="1040"/>
        <end position="1055"/>
    </location>
</feature>
<feature type="region of interest" description="Disordered" evidence="1">
    <location>
        <begin position="534"/>
        <end position="562"/>
    </location>
</feature>
<dbReference type="Proteomes" id="UP000799772">
    <property type="component" value="Unassembled WGS sequence"/>
</dbReference>
<evidence type="ECO:0000313" key="4">
    <source>
        <dbReference type="Proteomes" id="UP000799772"/>
    </source>
</evidence>
<feature type="compositionally biased region" description="Low complexity" evidence="1">
    <location>
        <begin position="1015"/>
        <end position="1025"/>
    </location>
</feature>
<sequence>MTSIKQVRITNSSYNAFAEFHLIFFFLFFNIIFHTSFCLPQLQLSPWATVELYGPWNSKRNALDAYIPQLRRYDVPRQGALEYKDVTTTWKGTSIAQAEEILYWEHAFKTVVEQYIARVLTSSFKDSCPEADAEEVPAKKRERRARDFTTFIKDIGSAVFSIDTQYLVESMINHFKRHAPVQYQWLAGPKHPHDSVCNLLTTYDCFIGGSPPSCKFTVQLFPQYRYPNNVRVKSYVAWTPPLPVFLNLQNCVEDSEEFFLCPRFTEVELSKQYEDFELDTQHHVESDGFEFLWDRSLQAYRVVASASVRYPPHQFMSVHGGQRICTIDATTVAVKRFPDGVRFERVMRCRINLMLLPQVWPQCVEPQEYYSATLPRVRPHRPECTLRSAPTLKTYASTVLRALSQNSVRVQGTARAYYDYDYDSDEPDVSPLPDEYRPSHSPPEPQLHYQPPQIHLLSDFEQSAQEMHDDVFSTYRKANESRHAMERKLYNVTQPEMVMMPRPMTVRMMTDVGESPQQQSAAYMGVAEAGLQNEAGGEAHRRRRDSAVVLDSQKPAEKDKWGEIASEQFNSFLEQTVFTDEMPEEKLKLWRKTTPRRGKGRWTNSSSSLQSTPESKKGHTSRSKDKQVLQRNEDKSSIGSLQLPGPRKRTGAATPHNGEDIVVGKDPRQTPLATQLNRLSSVEKSLEHSSSMPRAKGSAKSKRPELPSDWRAHQIRRDDLSDSMNYATPAVPLNPRESKKPKERKHWRANNRSINGDNTNSSIDVSSEVETSSDQSPLKTPQHYQTDHRIRKPHSGRSPFNRSIPPSFPNHRSSHNRSPVQDRSRVGQHNVRANFCTVDTHYRFHQPSVYKLFPGPSSSKMPVERKGCGHRRRCSCADNVRNAFDQFPGSLDAEELALIQAHIYRLEVECGIRPPGLSPAQQQRIYANIDPQLLDQDRAMAIAREGRDTPPPQGPAQAPHDPSTEPKAKPLTKEEMKQLAWSTATEMEVDKLQTNILVNYARQLSLLDPAVRPNQQTTGNTTTATDQDDMDSDRRSLEDAFMEEPDASTDDDSAQDSDAKMEVDE</sequence>
<reference evidence="3" key="1">
    <citation type="journal article" date="2020" name="Stud. Mycol.">
        <title>101 Dothideomycetes genomes: a test case for predicting lifestyles and emergence of pathogens.</title>
        <authorList>
            <person name="Haridas S."/>
            <person name="Albert R."/>
            <person name="Binder M."/>
            <person name="Bloem J."/>
            <person name="Labutti K."/>
            <person name="Salamov A."/>
            <person name="Andreopoulos B."/>
            <person name="Baker S."/>
            <person name="Barry K."/>
            <person name="Bills G."/>
            <person name="Bluhm B."/>
            <person name="Cannon C."/>
            <person name="Castanera R."/>
            <person name="Culley D."/>
            <person name="Daum C."/>
            <person name="Ezra D."/>
            <person name="Gonzalez J."/>
            <person name="Henrissat B."/>
            <person name="Kuo A."/>
            <person name="Liang C."/>
            <person name="Lipzen A."/>
            <person name="Lutzoni F."/>
            <person name="Magnuson J."/>
            <person name="Mondo S."/>
            <person name="Nolan M."/>
            <person name="Ohm R."/>
            <person name="Pangilinan J."/>
            <person name="Park H.-J."/>
            <person name="Ramirez L."/>
            <person name="Alfaro M."/>
            <person name="Sun H."/>
            <person name="Tritt A."/>
            <person name="Yoshinaga Y."/>
            <person name="Zwiers L.-H."/>
            <person name="Turgeon B."/>
            <person name="Goodwin S."/>
            <person name="Spatafora J."/>
            <person name="Crous P."/>
            <person name="Grigoriev I."/>
        </authorList>
    </citation>
    <scope>NUCLEOTIDE SEQUENCE</scope>
    <source>
        <strain evidence="3">CBS 133067</strain>
    </source>
</reference>
<keyword evidence="4" id="KW-1185">Reference proteome</keyword>
<feature type="region of interest" description="Disordered" evidence="1">
    <location>
        <begin position="945"/>
        <end position="977"/>
    </location>
</feature>
<evidence type="ECO:0000313" key="3">
    <source>
        <dbReference type="EMBL" id="KAF2095807.1"/>
    </source>
</evidence>
<name>A0A9P4IC28_9PEZI</name>
<accession>A0A9P4IC28</accession>
<feature type="compositionally biased region" description="Basic and acidic residues" evidence="1">
    <location>
        <begin position="614"/>
        <end position="636"/>
    </location>
</feature>
<evidence type="ECO:0000256" key="1">
    <source>
        <dbReference type="SAM" id="MobiDB-lite"/>
    </source>
</evidence>
<evidence type="ECO:0000256" key="2">
    <source>
        <dbReference type="SAM" id="Phobius"/>
    </source>
</evidence>
<dbReference type="AlphaFoldDB" id="A0A9P4IC28"/>
<feature type="region of interest" description="Disordered" evidence="1">
    <location>
        <begin position="1009"/>
        <end position="1065"/>
    </location>
</feature>
<feature type="compositionally biased region" description="Basic and acidic residues" evidence="1">
    <location>
        <begin position="657"/>
        <end position="668"/>
    </location>
</feature>
<keyword evidence="2" id="KW-1133">Transmembrane helix</keyword>
<feature type="transmembrane region" description="Helical" evidence="2">
    <location>
        <begin position="12"/>
        <end position="33"/>
    </location>
</feature>
<feature type="compositionally biased region" description="Polar residues" evidence="1">
    <location>
        <begin position="750"/>
        <end position="784"/>
    </location>
</feature>
<feature type="compositionally biased region" description="Basic and acidic residues" evidence="1">
    <location>
        <begin position="962"/>
        <end position="977"/>
    </location>
</feature>
<dbReference type="EMBL" id="ML978130">
    <property type="protein sequence ID" value="KAF2095807.1"/>
    <property type="molecule type" value="Genomic_DNA"/>
</dbReference>
<feature type="region of interest" description="Disordered" evidence="1">
    <location>
        <begin position="420"/>
        <end position="449"/>
    </location>
</feature>
<dbReference type="OrthoDB" id="5330058at2759"/>
<keyword evidence="2" id="KW-0812">Transmembrane</keyword>
<keyword evidence="2" id="KW-0472">Membrane</keyword>
<feature type="region of interest" description="Disordered" evidence="1">
    <location>
        <begin position="589"/>
        <end position="828"/>
    </location>
</feature>
<feature type="compositionally biased region" description="Polar residues" evidence="1">
    <location>
        <begin position="602"/>
        <end position="613"/>
    </location>
</feature>
<comment type="caution">
    <text evidence="3">The sequence shown here is derived from an EMBL/GenBank/DDBJ whole genome shotgun (WGS) entry which is preliminary data.</text>
</comment>
<gene>
    <name evidence="3" type="ORF">NA57DRAFT_78586</name>
</gene>
<proteinExistence type="predicted"/>
<organism evidence="3 4">
    <name type="scientific">Rhizodiscina lignyota</name>
    <dbReference type="NCBI Taxonomy" id="1504668"/>
    <lineage>
        <taxon>Eukaryota</taxon>
        <taxon>Fungi</taxon>
        <taxon>Dikarya</taxon>
        <taxon>Ascomycota</taxon>
        <taxon>Pezizomycotina</taxon>
        <taxon>Dothideomycetes</taxon>
        <taxon>Pleosporomycetidae</taxon>
        <taxon>Aulographales</taxon>
        <taxon>Rhizodiscinaceae</taxon>
        <taxon>Rhizodiscina</taxon>
    </lineage>
</organism>
<protein>
    <submittedName>
        <fullName evidence="3">Uncharacterized protein</fullName>
    </submittedName>
</protein>
<feature type="compositionally biased region" description="Basic and acidic residues" evidence="1">
    <location>
        <begin position="702"/>
        <end position="720"/>
    </location>
</feature>